<dbReference type="SUPFAM" id="SSF54593">
    <property type="entry name" value="Glyoxalase/Bleomycin resistance protein/Dihydroxybiphenyl dioxygenase"/>
    <property type="match status" value="1"/>
</dbReference>
<dbReference type="RefSeq" id="WP_204911026.1">
    <property type="nucleotide sequence ID" value="NZ_BAAAYR010000005.1"/>
</dbReference>
<dbReference type="EMBL" id="BAAAYR010000005">
    <property type="protein sequence ID" value="GAA3575700.1"/>
    <property type="molecule type" value="Genomic_DNA"/>
</dbReference>
<dbReference type="Pfam" id="PF18029">
    <property type="entry name" value="Glyoxalase_6"/>
    <property type="match status" value="1"/>
</dbReference>
<reference evidence="3" key="1">
    <citation type="journal article" date="2019" name="Int. J. Syst. Evol. Microbiol.">
        <title>The Global Catalogue of Microorganisms (GCM) 10K type strain sequencing project: providing services to taxonomists for standard genome sequencing and annotation.</title>
        <authorList>
            <consortium name="The Broad Institute Genomics Platform"/>
            <consortium name="The Broad Institute Genome Sequencing Center for Infectious Disease"/>
            <person name="Wu L."/>
            <person name="Ma J."/>
        </authorList>
    </citation>
    <scope>NUCLEOTIDE SEQUENCE [LARGE SCALE GENOMIC DNA]</scope>
    <source>
        <strain evidence="3">JCM 16540</strain>
    </source>
</reference>
<feature type="domain" description="Glyoxalase-like" evidence="1">
    <location>
        <begin position="8"/>
        <end position="120"/>
    </location>
</feature>
<protein>
    <submittedName>
        <fullName evidence="2">VOC family protein</fullName>
    </submittedName>
</protein>
<evidence type="ECO:0000313" key="2">
    <source>
        <dbReference type="EMBL" id="GAA3575700.1"/>
    </source>
</evidence>
<proteinExistence type="predicted"/>
<dbReference type="Gene3D" id="3.10.180.10">
    <property type="entry name" value="2,3-Dihydroxybiphenyl 1,2-Dioxygenase, domain 1"/>
    <property type="match status" value="1"/>
</dbReference>
<dbReference type="Proteomes" id="UP001500767">
    <property type="component" value="Unassembled WGS sequence"/>
</dbReference>
<dbReference type="InterPro" id="IPR029068">
    <property type="entry name" value="Glyas_Bleomycin-R_OHBP_Dase"/>
</dbReference>
<dbReference type="PANTHER" id="PTHR35908">
    <property type="entry name" value="HYPOTHETICAL FUSION PROTEIN"/>
    <property type="match status" value="1"/>
</dbReference>
<gene>
    <name evidence="2" type="ORF">GCM10022197_35980</name>
</gene>
<evidence type="ECO:0000313" key="3">
    <source>
        <dbReference type="Proteomes" id="UP001500767"/>
    </source>
</evidence>
<organism evidence="2 3">
    <name type="scientific">Microlunatus spumicola</name>
    <dbReference type="NCBI Taxonomy" id="81499"/>
    <lineage>
        <taxon>Bacteria</taxon>
        <taxon>Bacillati</taxon>
        <taxon>Actinomycetota</taxon>
        <taxon>Actinomycetes</taxon>
        <taxon>Propionibacteriales</taxon>
        <taxon>Propionibacteriaceae</taxon>
        <taxon>Microlunatus</taxon>
    </lineage>
</organism>
<accession>A0ABP6Y5I1</accession>
<name>A0ABP6Y5I1_9ACTN</name>
<comment type="caution">
    <text evidence="2">The sequence shown here is derived from an EMBL/GenBank/DDBJ whole genome shotgun (WGS) entry which is preliminary data.</text>
</comment>
<dbReference type="CDD" id="cd06587">
    <property type="entry name" value="VOC"/>
    <property type="match status" value="1"/>
</dbReference>
<evidence type="ECO:0000259" key="1">
    <source>
        <dbReference type="Pfam" id="PF18029"/>
    </source>
</evidence>
<sequence length="135" mass="15211">MALRISHLTVDSHDAYAQSHWWSAALGWSEDPEDPNLPGHEECMIFAPDGRQRLLFIEVPEDKTVKNRLHLDLVPTDTSREAEVERLLGLGATQLADHRRPDGGGWVTLADPEGNELCVLRSELDRPDPYAHLVR</sequence>
<dbReference type="PANTHER" id="PTHR35908:SF1">
    <property type="entry name" value="CONSERVED PROTEIN"/>
    <property type="match status" value="1"/>
</dbReference>
<keyword evidence="3" id="KW-1185">Reference proteome</keyword>
<dbReference type="InterPro" id="IPR041581">
    <property type="entry name" value="Glyoxalase_6"/>
</dbReference>